<dbReference type="EMBL" id="JANYMP010000028">
    <property type="protein sequence ID" value="MCS7483016.1"/>
    <property type="molecule type" value="Genomic_DNA"/>
</dbReference>
<reference evidence="2" key="1">
    <citation type="submission" date="2022-08" db="EMBL/GenBank/DDBJ databases">
        <authorList>
            <person name="Tistechok S."/>
            <person name="Samborskyy M."/>
            <person name="Roman I."/>
        </authorList>
    </citation>
    <scope>NUCLEOTIDE SEQUENCE</scope>
    <source>
        <strain evidence="2">DSM 103496</strain>
    </source>
</reference>
<name>A0A9X3AIT8_9PSEU</name>
<accession>A0A9X3AIT8</accession>
<sequence>MIASAGGVENLDARSPKRVASGPRTSMFWPSSRGSSKRSTTVVRHPLALSQ</sequence>
<feature type="compositionally biased region" description="Polar residues" evidence="1">
    <location>
        <begin position="28"/>
        <end position="42"/>
    </location>
</feature>
<evidence type="ECO:0000313" key="3">
    <source>
        <dbReference type="Proteomes" id="UP001141259"/>
    </source>
</evidence>
<comment type="caution">
    <text evidence="2">The sequence shown here is derived from an EMBL/GenBank/DDBJ whole genome shotgun (WGS) entry which is preliminary data.</text>
</comment>
<proteinExistence type="predicted"/>
<dbReference type="Proteomes" id="UP001141259">
    <property type="component" value="Unassembled WGS sequence"/>
</dbReference>
<dbReference type="RefSeq" id="WP_259628476.1">
    <property type="nucleotide sequence ID" value="NZ_JANYMP010000028.1"/>
</dbReference>
<evidence type="ECO:0000256" key="1">
    <source>
        <dbReference type="SAM" id="MobiDB-lite"/>
    </source>
</evidence>
<keyword evidence="3" id="KW-1185">Reference proteome</keyword>
<evidence type="ECO:0000313" key="2">
    <source>
        <dbReference type="EMBL" id="MCS7483016.1"/>
    </source>
</evidence>
<dbReference type="AlphaFoldDB" id="A0A9X3AIT8"/>
<gene>
    <name evidence="2" type="ORF">NZH93_39730</name>
</gene>
<feature type="region of interest" description="Disordered" evidence="1">
    <location>
        <begin position="1"/>
        <end position="51"/>
    </location>
</feature>
<organism evidence="2 3">
    <name type="scientific">Umezawaea endophytica</name>
    <dbReference type="NCBI Taxonomy" id="1654476"/>
    <lineage>
        <taxon>Bacteria</taxon>
        <taxon>Bacillati</taxon>
        <taxon>Actinomycetota</taxon>
        <taxon>Actinomycetes</taxon>
        <taxon>Pseudonocardiales</taxon>
        <taxon>Pseudonocardiaceae</taxon>
        <taxon>Umezawaea</taxon>
    </lineage>
</organism>
<protein>
    <submittedName>
        <fullName evidence="2">Uncharacterized protein</fullName>
    </submittedName>
</protein>